<evidence type="ECO:0000256" key="1">
    <source>
        <dbReference type="SAM" id="MobiDB-lite"/>
    </source>
</evidence>
<dbReference type="Proteomes" id="UP000694930">
    <property type="component" value="Chromosome 2"/>
</dbReference>
<protein>
    <submittedName>
        <fullName evidence="3">Uncharacterized protein LOC107009659</fullName>
    </submittedName>
</protein>
<feature type="compositionally biased region" description="Basic and acidic residues" evidence="1">
    <location>
        <begin position="131"/>
        <end position="144"/>
    </location>
</feature>
<dbReference type="GeneID" id="107009659"/>
<sequence>MEQAITMKSQAMTYHVNRQNVQRENPQVLSMADRLRDFMRMNPHIFTGSKTSEDPQEFVGETWCKMWQDSRALGGVSVTWEYATSLVSNSRDEMSRFLTGINGDLEEQCRSAMLHDYMDLSRLMVHVQQVEDSRKKRGVRDARRNKPQHQAGPSNGGNRNNFGIREQPRFKKGQ</sequence>
<keyword evidence="2" id="KW-1185">Reference proteome</keyword>
<dbReference type="RefSeq" id="XP_015064487.1">
    <property type="nucleotide sequence ID" value="XM_015209001.1"/>
</dbReference>
<evidence type="ECO:0000313" key="2">
    <source>
        <dbReference type="Proteomes" id="UP000694930"/>
    </source>
</evidence>
<reference evidence="2" key="1">
    <citation type="journal article" date="2014" name="Nat. Genet.">
        <title>The genome of the stress-tolerant wild tomato species Solanum pennellii.</title>
        <authorList>
            <person name="Bolger A."/>
            <person name="Scossa F."/>
            <person name="Bolger M.E."/>
            <person name="Lanz C."/>
            <person name="Maumus F."/>
            <person name="Tohge T."/>
            <person name="Quesneville H."/>
            <person name="Alseekh S."/>
            <person name="Sorensen I."/>
            <person name="Lichtenstein G."/>
            <person name="Fich E.A."/>
            <person name="Conte M."/>
            <person name="Keller H."/>
            <person name="Schneeberger K."/>
            <person name="Schwacke R."/>
            <person name="Ofner I."/>
            <person name="Vrebalov J."/>
            <person name="Xu Y."/>
            <person name="Osorio S."/>
            <person name="Aflitos S.A."/>
            <person name="Schijlen E."/>
            <person name="Jimenez-Gomez J.M."/>
            <person name="Ryngajllo M."/>
            <person name="Kimura S."/>
            <person name="Kumar R."/>
            <person name="Koenig D."/>
            <person name="Headland L.R."/>
            <person name="Maloof J.N."/>
            <person name="Sinha N."/>
            <person name="van Ham R.C."/>
            <person name="Lankhorst R.K."/>
            <person name="Mao L."/>
            <person name="Vogel A."/>
            <person name="Arsova B."/>
            <person name="Panstruga R."/>
            <person name="Fei Z."/>
            <person name="Rose J.K."/>
            <person name="Zamir D."/>
            <person name="Carrari F."/>
            <person name="Giovannoni J.J."/>
            <person name="Weigel D."/>
            <person name="Usadel B."/>
            <person name="Fernie A.R."/>
        </authorList>
    </citation>
    <scope>NUCLEOTIDE SEQUENCE [LARGE SCALE GENOMIC DNA]</scope>
    <source>
        <strain evidence="2">cv. LA0716</strain>
    </source>
</reference>
<evidence type="ECO:0000313" key="3">
    <source>
        <dbReference type="RefSeq" id="XP_015064487.1"/>
    </source>
</evidence>
<gene>
    <name evidence="3" type="primary">LOC107009659</name>
</gene>
<reference evidence="3" key="2">
    <citation type="submission" date="2025-08" db="UniProtKB">
        <authorList>
            <consortium name="RefSeq"/>
        </authorList>
    </citation>
    <scope>IDENTIFICATION</scope>
</reference>
<feature type="compositionally biased region" description="Polar residues" evidence="1">
    <location>
        <begin position="151"/>
        <end position="161"/>
    </location>
</feature>
<name>A0ABM1G185_SOLPN</name>
<proteinExistence type="predicted"/>
<organism evidence="2 3">
    <name type="scientific">Solanum pennellii</name>
    <name type="common">Tomato</name>
    <name type="synonym">Lycopersicon pennellii</name>
    <dbReference type="NCBI Taxonomy" id="28526"/>
    <lineage>
        <taxon>Eukaryota</taxon>
        <taxon>Viridiplantae</taxon>
        <taxon>Streptophyta</taxon>
        <taxon>Embryophyta</taxon>
        <taxon>Tracheophyta</taxon>
        <taxon>Spermatophyta</taxon>
        <taxon>Magnoliopsida</taxon>
        <taxon>eudicotyledons</taxon>
        <taxon>Gunneridae</taxon>
        <taxon>Pentapetalae</taxon>
        <taxon>asterids</taxon>
        <taxon>lamiids</taxon>
        <taxon>Solanales</taxon>
        <taxon>Solanaceae</taxon>
        <taxon>Solanoideae</taxon>
        <taxon>Solaneae</taxon>
        <taxon>Solanum</taxon>
        <taxon>Solanum subgen. Lycopersicon</taxon>
    </lineage>
</organism>
<accession>A0ABM1G185</accession>
<feature type="region of interest" description="Disordered" evidence="1">
    <location>
        <begin position="131"/>
        <end position="174"/>
    </location>
</feature>